<evidence type="ECO:0000256" key="6">
    <source>
        <dbReference type="ARBA" id="ARBA00023284"/>
    </source>
</evidence>
<keyword evidence="3" id="KW-0732">Signal</keyword>
<comment type="similarity">
    <text evidence="2">Belongs to the thioredoxin family. DsbC subfamily.</text>
</comment>
<comment type="subcellular location">
    <subcellularLocation>
        <location evidence="1">Periplasm</location>
    </subcellularLocation>
</comment>
<dbReference type="Pfam" id="PF10411">
    <property type="entry name" value="DsbC_N"/>
    <property type="match status" value="1"/>
</dbReference>
<dbReference type="Gene3D" id="3.10.450.70">
    <property type="entry name" value="Disulphide bond isomerase, DsbC/G, N-terminal"/>
    <property type="match status" value="1"/>
</dbReference>
<keyword evidence="4" id="KW-0574">Periplasm</keyword>
<keyword evidence="6" id="KW-0676">Redox-active center</keyword>
<evidence type="ECO:0000256" key="5">
    <source>
        <dbReference type="ARBA" id="ARBA00023157"/>
    </source>
</evidence>
<reference evidence="9" key="1">
    <citation type="submission" date="2016-10" db="EMBL/GenBank/DDBJ databases">
        <authorList>
            <person name="de Groot N.N."/>
        </authorList>
    </citation>
    <scope>NUCLEOTIDE SEQUENCE</scope>
</reference>
<dbReference type="Gene3D" id="3.40.30.10">
    <property type="entry name" value="Glutaredoxin"/>
    <property type="match status" value="1"/>
</dbReference>
<dbReference type="EMBL" id="FPIA01000091">
    <property type="protein sequence ID" value="SFV88853.1"/>
    <property type="molecule type" value="Genomic_DNA"/>
</dbReference>
<evidence type="ECO:0000259" key="8">
    <source>
        <dbReference type="Pfam" id="PF13098"/>
    </source>
</evidence>
<feature type="domain" description="Thioredoxin-like fold" evidence="8">
    <location>
        <begin position="114"/>
        <end position="237"/>
    </location>
</feature>
<evidence type="ECO:0000256" key="1">
    <source>
        <dbReference type="ARBA" id="ARBA00004418"/>
    </source>
</evidence>
<accession>A0A1W1E4F3</accession>
<gene>
    <name evidence="9" type="ORF">MNB_SUP05-SYMBIONT-7-265</name>
</gene>
<evidence type="ECO:0000259" key="7">
    <source>
        <dbReference type="Pfam" id="PF10411"/>
    </source>
</evidence>
<dbReference type="CDD" id="cd03020">
    <property type="entry name" value="DsbA_DsbC_DsbG"/>
    <property type="match status" value="1"/>
</dbReference>
<dbReference type="SUPFAM" id="SSF54423">
    <property type="entry name" value="DsbC/DsbG N-terminal domain-like"/>
    <property type="match status" value="1"/>
</dbReference>
<dbReference type="InterPro" id="IPR033954">
    <property type="entry name" value="DiS-bond_Isoase_DsbC/G"/>
</dbReference>
<feature type="domain" description="Disulphide bond isomerase DsbC/G N-terminal" evidence="7">
    <location>
        <begin position="21"/>
        <end position="86"/>
    </location>
</feature>
<dbReference type="PANTHER" id="PTHR35272:SF3">
    <property type="entry name" value="THIOL:DISULFIDE INTERCHANGE PROTEIN DSBC"/>
    <property type="match status" value="1"/>
</dbReference>
<protein>
    <submittedName>
        <fullName evidence="9">Thiol:disulfide interchange protein DsbC</fullName>
    </submittedName>
</protein>
<dbReference type="InterPro" id="IPR036249">
    <property type="entry name" value="Thioredoxin-like_sf"/>
</dbReference>
<dbReference type="InterPro" id="IPR018950">
    <property type="entry name" value="DiS-bond_isomerase_DsbC/G_N"/>
</dbReference>
<dbReference type="AlphaFoldDB" id="A0A1W1E4F3"/>
<evidence type="ECO:0000313" key="9">
    <source>
        <dbReference type="EMBL" id="SFV88853.1"/>
    </source>
</evidence>
<evidence type="ECO:0000256" key="3">
    <source>
        <dbReference type="ARBA" id="ARBA00022729"/>
    </source>
</evidence>
<evidence type="ECO:0000256" key="2">
    <source>
        <dbReference type="ARBA" id="ARBA00009813"/>
    </source>
</evidence>
<dbReference type="Pfam" id="PF13098">
    <property type="entry name" value="Thioredoxin_2"/>
    <property type="match status" value="1"/>
</dbReference>
<keyword evidence="5" id="KW-1015">Disulfide bond</keyword>
<dbReference type="GO" id="GO:0042597">
    <property type="term" value="C:periplasmic space"/>
    <property type="evidence" value="ECO:0007669"/>
    <property type="project" value="UniProtKB-SubCell"/>
</dbReference>
<dbReference type="InterPro" id="IPR012336">
    <property type="entry name" value="Thioredoxin-like_fold"/>
</dbReference>
<dbReference type="PANTHER" id="PTHR35272">
    <property type="entry name" value="THIOL:DISULFIDE INTERCHANGE PROTEIN DSBC-RELATED"/>
    <property type="match status" value="1"/>
</dbReference>
<sequence length="244" mass="26892">MFKKTLISFVISSTLSIVSIASTANDDIIKNLSPFFGKISQQDITQTPLNGVSEVVLHSPIDSIFVSNDGKYLIQGDIISLETRSRLKPSSRINTLKKVLIDTIADKDKIIFKAKDEKYIVHVFTDVDCPFCKKLHAQMPKMNALGITVKYLAAPLASLHPTAQGKMEKIWCAKDPVKAMHDYKTNGTIPNAKDCLNPVAEQLSISQQLGVKGTPAIFLTDGTHLPGYMPANKLLQRIKQKLGK</sequence>
<dbReference type="InterPro" id="IPR009094">
    <property type="entry name" value="DiS-bond_isomerase_DsbC/G_N_sf"/>
</dbReference>
<proteinExistence type="inferred from homology"/>
<name>A0A1W1E4F3_9ZZZZ</name>
<organism evidence="9">
    <name type="scientific">hydrothermal vent metagenome</name>
    <dbReference type="NCBI Taxonomy" id="652676"/>
    <lineage>
        <taxon>unclassified sequences</taxon>
        <taxon>metagenomes</taxon>
        <taxon>ecological metagenomes</taxon>
    </lineage>
</organism>
<dbReference type="InterPro" id="IPR051470">
    <property type="entry name" value="Thiol:disulfide_interchange"/>
</dbReference>
<evidence type="ECO:0000256" key="4">
    <source>
        <dbReference type="ARBA" id="ARBA00022764"/>
    </source>
</evidence>
<dbReference type="SUPFAM" id="SSF52833">
    <property type="entry name" value="Thioredoxin-like"/>
    <property type="match status" value="1"/>
</dbReference>